<dbReference type="AlphaFoldDB" id="A0AAE9Z6T1"/>
<dbReference type="Proteomes" id="UP000032352">
    <property type="component" value="Chromosome"/>
</dbReference>
<dbReference type="PIRSF" id="PIRSF007028">
    <property type="entry name" value="UCP007028"/>
    <property type="match status" value="1"/>
</dbReference>
<evidence type="ECO:0000313" key="2">
    <source>
        <dbReference type="Proteomes" id="UP000032352"/>
    </source>
</evidence>
<proteinExistence type="predicted"/>
<dbReference type="Pfam" id="PF07237">
    <property type="entry name" value="DUF1428"/>
    <property type="match status" value="1"/>
</dbReference>
<protein>
    <submittedName>
        <fullName evidence="1">DUF1428 domain-containing protein</fullName>
    </submittedName>
</protein>
<evidence type="ECO:0000313" key="1">
    <source>
        <dbReference type="EMBL" id="WDE07836.1"/>
    </source>
</evidence>
<organism evidence="1 2">
    <name type="scientific">Thalassomonas viridans</name>
    <dbReference type="NCBI Taxonomy" id="137584"/>
    <lineage>
        <taxon>Bacteria</taxon>
        <taxon>Pseudomonadati</taxon>
        <taxon>Pseudomonadota</taxon>
        <taxon>Gammaproteobacteria</taxon>
        <taxon>Alteromonadales</taxon>
        <taxon>Colwelliaceae</taxon>
        <taxon>Thalassomonas</taxon>
    </lineage>
</organism>
<dbReference type="InterPro" id="IPR011008">
    <property type="entry name" value="Dimeric_a/b-barrel"/>
</dbReference>
<dbReference type="KEGG" id="tvd:SG34_013695"/>
<dbReference type="EMBL" id="CP059733">
    <property type="protein sequence ID" value="WDE07836.1"/>
    <property type="molecule type" value="Genomic_DNA"/>
</dbReference>
<dbReference type="RefSeq" id="WP_044842274.1">
    <property type="nucleotide sequence ID" value="NZ_CP059733.1"/>
</dbReference>
<keyword evidence="2" id="KW-1185">Reference proteome</keyword>
<reference evidence="1 2" key="2">
    <citation type="journal article" date="2022" name="Mar. Drugs">
        <title>Bioassay-Guided Fractionation Leads to the Detection of Cholic Acid Generated by the Rare Thalassomonas sp.</title>
        <authorList>
            <person name="Pheiffer F."/>
            <person name="Schneider Y.K."/>
            <person name="Hansen E.H."/>
            <person name="Andersen J.H."/>
            <person name="Isaksson J."/>
            <person name="Busche T."/>
            <person name="R C."/>
            <person name="Kalinowski J."/>
            <person name="Zyl L.V."/>
            <person name="Trindade M."/>
        </authorList>
    </citation>
    <scope>NUCLEOTIDE SEQUENCE [LARGE SCALE GENOMIC DNA]</scope>
    <source>
        <strain evidence="1 2">XOM25</strain>
    </source>
</reference>
<dbReference type="InterPro" id="IPR009874">
    <property type="entry name" value="DUF1428"/>
</dbReference>
<reference evidence="1 2" key="1">
    <citation type="journal article" date="2015" name="Genome Announc.">
        <title>Draft Genome Sequences of Marine Isolates of Thalassomonas viridans and Thalassomonas actiniarum.</title>
        <authorList>
            <person name="Olonade I."/>
            <person name="van Zyl L.J."/>
            <person name="Trindade M."/>
        </authorList>
    </citation>
    <scope>NUCLEOTIDE SEQUENCE [LARGE SCALE GENOMIC DNA]</scope>
    <source>
        <strain evidence="1 2">XOM25</strain>
    </source>
</reference>
<name>A0AAE9Z6T1_9GAMM</name>
<gene>
    <name evidence="1" type="ORF">SG34_013695</name>
</gene>
<dbReference type="SUPFAM" id="SSF54909">
    <property type="entry name" value="Dimeric alpha+beta barrel"/>
    <property type="match status" value="1"/>
</dbReference>
<accession>A0AAE9Z6T1</accession>
<dbReference type="Gene3D" id="3.30.70.100">
    <property type="match status" value="1"/>
</dbReference>
<sequence>MTNYIDGFVLPVPRDQLQVYREVVEKVAEIWKEHGALDYSEYVGDDSSLEGTRSFTDAANTKEDEVVIFGWVVFESREARDLANKKVAADPRMTDLIKPLTDTSRPIFDAERMVYGGFRPLV</sequence>